<proteinExistence type="predicted"/>
<dbReference type="GeneID" id="106468249"/>
<dbReference type="SMART" id="SM00044">
    <property type="entry name" value="CYCc"/>
    <property type="match status" value="1"/>
</dbReference>
<dbReference type="PANTHER" id="PTHR11920:SF494">
    <property type="entry name" value="ATRIAL NATRIURETIC PEPTIDE RECEPTOR 2"/>
    <property type="match status" value="1"/>
</dbReference>
<evidence type="ECO:0000256" key="1">
    <source>
        <dbReference type="ARBA" id="ARBA00001436"/>
    </source>
</evidence>
<feature type="domain" description="Guanylate cyclase" evidence="12">
    <location>
        <begin position="184"/>
        <end position="314"/>
    </location>
</feature>
<protein>
    <recommendedName>
        <fullName evidence="3">guanylate cyclase</fullName>
        <ecNumber evidence="3">4.6.1.2</ecNumber>
    </recommendedName>
</protein>
<evidence type="ECO:0000256" key="6">
    <source>
        <dbReference type="ARBA" id="ARBA00022989"/>
    </source>
</evidence>
<evidence type="ECO:0000313" key="13">
    <source>
        <dbReference type="Proteomes" id="UP000694941"/>
    </source>
</evidence>
<reference evidence="14" key="1">
    <citation type="submission" date="2025-08" db="UniProtKB">
        <authorList>
            <consortium name="RefSeq"/>
        </authorList>
    </citation>
    <scope>IDENTIFICATION</scope>
    <source>
        <tissue evidence="14">Muscle</tissue>
    </source>
</reference>
<dbReference type="Gene3D" id="6.10.250.780">
    <property type="match status" value="1"/>
</dbReference>
<dbReference type="PANTHER" id="PTHR11920">
    <property type="entry name" value="GUANYLYL CYCLASE"/>
    <property type="match status" value="1"/>
</dbReference>
<dbReference type="InterPro" id="IPR001054">
    <property type="entry name" value="A/G_cyclase"/>
</dbReference>
<organism evidence="13 14">
    <name type="scientific">Limulus polyphemus</name>
    <name type="common">Atlantic horseshoe crab</name>
    <dbReference type="NCBI Taxonomy" id="6850"/>
    <lineage>
        <taxon>Eukaryota</taxon>
        <taxon>Metazoa</taxon>
        <taxon>Ecdysozoa</taxon>
        <taxon>Arthropoda</taxon>
        <taxon>Chelicerata</taxon>
        <taxon>Merostomata</taxon>
        <taxon>Xiphosura</taxon>
        <taxon>Limulidae</taxon>
        <taxon>Limulus</taxon>
    </lineage>
</organism>
<keyword evidence="13" id="KW-1185">Reference proteome</keyword>
<evidence type="ECO:0000256" key="3">
    <source>
        <dbReference type="ARBA" id="ARBA00012202"/>
    </source>
</evidence>
<keyword evidence="9" id="KW-0456">Lyase</keyword>
<dbReference type="EC" id="4.6.1.2" evidence="3"/>
<name>A0ABM1BL14_LIMPO</name>
<evidence type="ECO:0000256" key="8">
    <source>
        <dbReference type="ARBA" id="ARBA00023180"/>
    </source>
</evidence>
<dbReference type="Pfam" id="PF00211">
    <property type="entry name" value="Guanylate_cyc"/>
    <property type="match status" value="1"/>
</dbReference>
<gene>
    <name evidence="14" type="primary">LOC106468249</name>
</gene>
<evidence type="ECO:0000256" key="2">
    <source>
        <dbReference type="ARBA" id="ARBA00004167"/>
    </source>
</evidence>
<dbReference type="InterPro" id="IPR001245">
    <property type="entry name" value="Ser-Thr/Tyr_kinase_cat_dom"/>
</dbReference>
<dbReference type="InterPro" id="IPR000719">
    <property type="entry name" value="Prot_kinase_dom"/>
</dbReference>
<keyword evidence="8" id="KW-0325">Glycoprotein</keyword>
<keyword evidence="7" id="KW-0472">Membrane</keyword>
<evidence type="ECO:0000256" key="9">
    <source>
        <dbReference type="ARBA" id="ARBA00023239"/>
    </source>
</evidence>
<accession>A0ABM1BL14</accession>
<evidence type="ECO:0000256" key="4">
    <source>
        <dbReference type="ARBA" id="ARBA00022692"/>
    </source>
</evidence>
<evidence type="ECO:0000256" key="5">
    <source>
        <dbReference type="ARBA" id="ARBA00022741"/>
    </source>
</evidence>
<dbReference type="InterPro" id="IPR011009">
    <property type="entry name" value="Kinase-like_dom_sf"/>
</dbReference>
<dbReference type="Gene3D" id="1.10.510.10">
    <property type="entry name" value="Transferase(Phosphotransferase) domain 1"/>
    <property type="match status" value="1"/>
</dbReference>
<keyword evidence="10" id="KW-0141">cGMP biosynthesis</keyword>
<dbReference type="PROSITE" id="PS50011">
    <property type="entry name" value="PROTEIN_KINASE_DOM"/>
    <property type="match status" value="1"/>
</dbReference>
<dbReference type="RefSeq" id="XP_013784120.1">
    <property type="nucleotide sequence ID" value="XM_013928666.2"/>
</dbReference>
<feature type="domain" description="Protein kinase" evidence="11">
    <location>
        <begin position="1"/>
        <end position="111"/>
    </location>
</feature>
<dbReference type="SUPFAM" id="SSF56112">
    <property type="entry name" value="Protein kinase-like (PK-like)"/>
    <property type="match status" value="1"/>
</dbReference>
<keyword evidence="5" id="KW-0547">Nucleotide-binding</keyword>
<dbReference type="PROSITE" id="PS50125">
    <property type="entry name" value="GUANYLATE_CYCLASE_2"/>
    <property type="match status" value="1"/>
</dbReference>
<feature type="non-terminal residue" evidence="14">
    <location>
        <position position="1"/>
    </location>
</feature>
<evidence type="ECO:0000259" key="11">
    <source>
        <dbReference type="PROSITE" id="PS50011"/>
    </source>
</evidence>
<dbReference type="Proteomes" id="UP000694941">
    <property type="component" value="Unplaced"/>
</dbReference>
<evidence type="ECO:0000256" key="7">
    <source>
        <dbReference type="ARBA" id="ARBA00023136"/>
    </source>
</evidence>
<sequence>TLLWTAPEHIRNKIFGLQGSQKGDVYSFAIILQEIVTRSEPFEPINSKQSKVYQPKEIIRKVKLGTTPPFRPEISPDECPSNFLYMLFSCWDENPASRPNFASIKQQMKKITKGMGSGNFLDNLLTRMEQYATNLEQLVEEKTSAFLEEKKKSEELLYQVIPKYIADQLKAGHQVKPETFESVTIYFSDIVGFTSLSAESTAMEVVDLLNDLYTTFDAIIENYDVYKVETIGDAYMVVSGVPVPNGNKHTREIARMSLTIRDAICKFKIRHRPGRQMQIRIGMHTGSCAAGVVGLKMPRYCLFGDTVNTASRMKSNGEANKIHVSPTSKAILDVFGTFIMSTRGEVELKGKGKILTYWLEGESEDSIETNEKFLQRVQKVVMESFE</sequence>
<keyword evidence="6" id="KW-1133">Transmembrane helix</keyword>
<comment type="subcellular location">
    <subcellularLocation>
        <location evidence="2">Membrane</location>
        <topology evidence="2">Single-pass membrane protein</topology>
    </subcellularLocation>
</comment>
<dbReference type="Gene3D" id="3.30.70.1230">
    <property type="entry name" value="Nucleotide cyclase"/>
    <property type="match status" value="1"/>
</dbReference>
<comment type="catalytic activity">
    <reaction evidence="1">
        <text>GTP = 3',5'-cyclic GMP + diphosphate</text>
        <dbReference type="Rhea" id="RHEA:13665"/>
        <dbReference type="ChEBI" id="CHEBI:33019"/>
        <dbReference type="ChEBI" id="CHEBI:37565"/>
        <dbReference type="ChEBI" id="CHEBI:57746"/>
        <dbReference type="EC" id="4.6.1.2"/>
    </reaction>
</comment>
<dbReference type="InterPro" id="IPR029787">
    <property type="entry name" value="Nucleotide_cyclase"/>
</dbReference>
<dbReference type="SUPFAM" id="SSF55073">
    <property type="entry name" value="Nucleotide cyclase"/>
    <property type="match status" value="1"/>
</dbReference>
<evidence type="ECO:0000256" key="10">
    <source>
        <dbReference type="ARBA" id="ARBA00023293"/>
    </source>
</evidence>
<dbReference type="CDD" id="cd07302">
    <property type="entry name" value="CHD"/>
    <property type="match status" value="1"/>
</dbReference>
<dbReference type="Pfam" id="PF07714">
    <property type="entry name" value="PK_Tyr_Ser-Thr"/>
    <property type="match status" value="1"/>
</dbReference>
<dbReference type="InterPro" id="IPR050401">
    <property type="entry name" value="Cyclic_nucleotide_synthase"/>
</dbReference>
<evidence type="ECO:0000259" key="12">
    <source>
        <dbReference type="PROSITE" id="PS50125"/>
    </source>
</evidence>
<keyword evidence="4" id="KW-0812">Transmembrane</keyword>
<evidence type="ECO:0000313" key="14">
    <source>
        <dbReference type="RefSeq" id="XP_013784120.1"/>
    </source>
</evidence>